<organism evidence="2 3">
    <name type="scientific">Simiduia aestuariiviva</name>
    <dbReference type="NCBI Taxonomy" id="1510459"/>
    <lineage>
        <taxon>Bacteria</taxon>
        <taxon>Pseudomonadati</taxon>
        <taxon>Pseudomonadota</taxon>
        <taxon>Gammaproteobacteria</taxon>
        <taxon>Cellvibrionales</taxon>
        <taxon>Cellvibrionaceae</taxon>
        <taxon>Simiduia</taxon>
    </lineage>
</organism>
<feature type="transmembrane region" description="Helical" evidence="1">
    <location>
        <begin position="72"/>
        <end position="93"/>
    </location>
</feature>
<dbReference type="Proteomes" id="UP000559987">
    <property type="component" value="Unassembled WGS sequence"/>
</dbReference>
<feature type="transmembrane region" description="Helical" evidence="1">
    <location>
        <begin position="166"/>
        <end position="186"/>
    </location>
</feature>
<evidence type="ECO:0000313" key="2">
    <source>
        <dbReference type="EMBL" id="MBB3168779.1"/>
    </source>
</evidence>
<reference evidence="2 3" key="1">
    <citation type="submission" date="2020-08" db="EMBL/GenBank/DDBJ databases">
        <title>Genomic Encyclopedia of Type Strains, Phase III (KMG-III): the genomes of soil and plant-associated and newly described type strains.</title>
        <authorList>
            <person name="Whitman W."/>
        </authorList>
    </citation>
    <scope>NUCLEOTIDE SEQUENCE [LARGE SCALE GENOMIC DNA]</scope>
    <source>
        <strain evidence="2 3">CECT 8571</strain>
    </source>
</reference>
<dbReference type="EMBL" id="JACHXZ010000002">
    <property type="protein sequence ID" value="MBB3168779.1"/>
    <property type="molecule type" value="Genomic_DNA"/>
</dbReference>
<name>A0A839UQM1_9GAMM</name>
<accession>A0A839UQM1</accession>
<comment type="caution">
    <text evidence="2">The sequence shown here is derived from an EMBL/GenBank/DDBJ whole genome shotgun (WGS) entry which is preliminary data.</text>
</comment>
<dbReference type="AlphaFoldDB" id="A0A839UQM1"/>
<keyword evidence="1" id="KW-0812">Transmembrane</keyword>
<feature type="transmembrane region" description="Helical" evidence="1">
    <location>
        <begin position="140"/>
        <end position="159"/>
    </location>
</feature>
<dbReference type="RefSeq" id="WP_183910229.1">
    <property type="nucleotide sequence ID" value="NZ_JACHXZ010000002.1"/>
</dbReference>
<feature type="transmembrane region" description="Helical" evidence="1">
    <location>
        <begin position="114"/>
        <end position="134"/>
    </location>
</feature>
<gene>
    <name evidence="2" type="ORF">FHS30_001963</name>
</gene>
<keyword evidence="1" id="KW-0472">Membrane</keyword>
<keyword evidence="3" id="KW-1185">Reference proteome</keyword>
<feature type="transmembrane region" description="Helical" evidence="1">
    <location>
        <begin position="6"/>
        <end position="26"/>
    </location>
</feature>
<sequence length="189" mass="21221">MTQSEYILPFVSIIYSLSAADLLVSLHRLLINRAAVNWHFLPLLWALVCFLMIINGWWGMFHITATVQIENALDLLLLSLLPITTFFFSALALPHDVPREGLVMKRYFMDHVKPFYITLIAYLVIIPLVFSHLAATEINLQNILANSVLCLCLLAMVFVKNIKAHTVLALLVLLSMLGTLSDQGIVLSS</sequence>
<protein>
    <submittedName>
        <fullName evidence="2">Uncharacterized protein</fullName>
    </submittedName>
</protein>
<evidence type="ECO:0000256" key="1">
    <source>
        <dbReference type="SAM" id="Phobius"/>
    </source>
</evidence>
<proteinExistence type="predicted"/>
<evidence type="ECO:0000313" key="3">
    <source>
        <dbReference type="Proteomes" id="UP000559987"/>
    </source>
</evidence>
<feature type="transmembrane region" description="Helical" evidence="1">
    <location>
        <begin position="38"/>
        <end position="60"/>
    </location>
</feature>
<keyword evidence="1" id="KW-1133">Transmembrane helix</keyword>